<dbReference type="AlphaFoldDB" id="A0A9X1NYS3"/>
<protein>
    <submittedName>
        <fullName evidence="1">Uncharacterized protein</fullName>
    </submittedName>
</protein>
<evidence type="ECO:0000313" key="1">
    <source>
        <dbReference type="EMBL" id="MCE7028117.1"/>
    </source>
</evidence>
<dbReference type="EMBL" id="JAJUWU010000008">
    <property type="protein sequence ID" value="MCE7028117.1"/>
    <property type="molecule type" value="Genomic_DNA"/>
</dbReference>
<name>A0A9X1NYS3_9HYPH</name>
<comment type="caution">
    <text evidence="1">The sequence shown here is derived from an EMBL/GenBank/DDBJ whole genome shotgun (WGS) entry which is preliminary data.</text>
</comment>
<sequence length="239" mass="26615">MKLLNTPMLKRPAANDDIVSSAFRHTVRANQRWLDIHGLARRPWFVLGSAPSPTMPQKLPEDTVFAYVKFAGRSAKKHGLPDGDITLATSWDEARWSDLQLSLVLRVRNKSSWRVFFSRMASKPSDRECDLLSHERDDYVLQAMGSRFREVGEHVRPSSALTMIAFALVHDIPEIIIAGISLDQTGHEYNDLNLQRKHGAEDRAALQAAASRHHHVSTTEPRLAAATGIPLYGTTSASG</sequence>
<evidence type="ECO:0000313" key="2">
    <source>
        <dbReference type="Proteomes" id="UP001139035"/>
    </source>
</evidence>
<dbReference type="Proteomes" id="UP001139035">
    <property type="component" value="Unassembled WGS sequence"/>
</dbReference>
<keyword evidence="2" id="KW-1185">Reference proteome</keyword>
<accession>A0A9X1NYS3</accession>
<organism evidence="1 2">
    <name type="scientific">Jiella avicenniae</name>
    <dbReference type="NCBI Taxonomy" id="2907202"/>
    <lineage>
        <taxon>Bacteria</taxon>
        <taxon>Pseudomonadati</taxon>
        <taxon>Pseudomonadota</taxon>
        <taxon>Alphaproteobacteria</taxon>
        <taxon>Hyphomicrobiales</taxon>
        <taxon>Aurantimonadaceae</taxon>
        <taxon>Jiella</taxon>
    </lineage>
</organism>
<reference evidence="1" key="1">
    <citation type="submission" date="2022-01" db="EMBL/GenBank/DDBJ databases">
        <title>Jiella avicenniae sp. nov., a novel endophytic bacterium isolated from bark of Avicennia marina.</title>
        <authorList>
            <person name="Tuo L."/>
        </authorList>
    </citation>
    <scope>NUCLEOTIDE SEQUENCE</scope>
    <source>
        <strain evidence="1">CBK1P-4</strain>
    </source>
</reference>
<dbReference type="RefSeq" id="WP_233719283.1">
    <property type="nucleotide sequence ID" value="NZ_JAJUWU010000008.1"/>
</dbReference>
<gene>
    <name evidence="1" type="ORF">LZD57_08965</name>
</gene>
<proteinExistence type="predicted"/>